<dbReference type="GO" id="GO:0005737">
    <property type="term" value="C:cytoplasm"/>
    <property type="evidence" value="ECO:0007669"/>
    <property type="project" value="TreeGrafter"/>
</dbReference>
<dbReference type="GO" id="GO:0016853">
    <property type="term" value="F:isomerase activity"/>
    <property type="evidence" value="ECO:0007669"/>
    <property type="project" value="UniProtKB-KW"/>
</dbReference>
<evidence type="ECO:0000313" key="1">
    <source>
        <dbReference type="EMBL" id="CCH72394.1"/>
    </source>
</evidence>
<dbReference type="GO" id="GO:0016791">
    <property type="term" value="F:phosphatase activity"/>
    <property type="evidence" value="ECO:0007669"/>
    <property type="project" value="TreeGrafter"/>
</dbReference>
<dbReference type="EMBL" id="CAJA01000069">
    <property type="protein sequence ID" value="CCH72394.1"/>
    <property type="molecule type" value="Genomic_DNA"/>
</dbReference>
<dbReference type="CDD" id="cd07067">
    <property type="entry name" value="HP_PGM_like"/>
    <property type="match status" value="1"/>
</dbReference>
<reference evidence="1" key="1">
    <citation type="submission" date="2012-05" db="EMBL/GenBank/DDBJ databases">
        <authorList>
            <person name="McIlroy S."/>
        </authorList>
    </citation>
    <scope>NUCLEOTIDE SEQUENCE</scope>
    <source>
        <strain evidence="1">Ben110</strain>
    </source>
</reference>
<reference evidence="1" key="2">
    <citation type="journal article" date="2013" name="ISME J.">
        <title>A metabolic model for members of the genus Tetrasphaera involved in enhanced biological phosphorus removal.</title>
        <authorList>
            <person name="Kristiansen R."/>
            <person name="Nguyen H.T.T."/>
            <person name="Saunders A.M."/>
            <person name="Nielsen J.L."/>
            <person name="Wimmer R."/>
            <person name="Le V.Q."/>
            <person name="McIlroy S.J."/>
            <person name="Petrovski S."/>
            <person name="Seviour R.J."/>
            <person name="Calteau A."/>
            <person name="Nielsen K.L."/>
            <person name="Nielsen P.H."/>
        </authorList>
    </citation>
    <scope>NUCLEOTIDE SEQUENCE [LARGE SCALE GENOMIC DNA]</scope>
    <source>
        <strain evidence="1">Ben110</strain>
    </source>
</reference>
<comment type="caution">
    <text evidence="1">The sequence shown here is derived from an EMBL/GenBank/DDBJ whole genome shotgun (WGS) entry which is preliminary data.</text>
</comment>
<dbReference type="STRING" id="1193182.BN11_1600029"/>
<dbReference type="Gene3D" id="3.40.50.1240">
    <property type="entry name" value="Phosphoglycerate mutase-like"/>
    <property type="match status" value="1"/>
</dbReference>
<protein>
    <submittedName>
        <fullName evidence="1">Putative isomerase</fullName>
    </submittedName>
</protein>
<keyword evidence="1" id="KW-0413">Isomerase</keyword>
<dbReference type="InterPro" id="IPR029033">
    <property type="entry name" value="His_PPase_superfam"/>
</dbReference>
<gene>
    <name evidence="1" type="ORF">BN11_1600029</name>
</gene>
<organism evidence="1 2">
    <name type="scientific">Nostocoides australiense Ben110</name>
    <dbReference type="NCBI Taxonomy" id="1193182"/>
    <lineage>
        <taxon>Bacteria</taxon>
        <taxon>Bacillati</taxon>
        <taxon>Actinomycetota</taxon>
        <taxon>Actinomycetes</taxon>
        <taxon>Micrococcales</taxon>
        <taxon>Intrasporangiaceae</taxon>
        <taxon>Nostocoides</taxon>
    </lineage>
</organism>
<dbReference type="SUPFAM" id="SSF53254">
    <property type="entry name" value="Phosphoglycerate mutase-like"/>
    <property type="match status" value="1"/>
</dbReference>
<dbReference type="OrthoDB" id="9793115at2"/>
<proteinExistence type="predicted"/>
<dbReference type="SMART" id="SM00855">
    <property type="entry name" value="PGAM"/>
    <property type="match status" value="1"/>
</dbReference>
<keyword evidence="2" id="KW-1185">Reference proteome</keyword>
<dbReference type="RefSeq" id="WP_048697684.1">
    <property type="nucleotide sequence ID" value="NZ_HG764815.1"/>
</dbReference>
<dbReference type="PANTHER" id="PTHR48100">
    <property type="entry name" value="BROAD-SPECIFICITY PHOSPHATASE YOR283W-RELATED"/>
    <property type="match status" value="1"/>
</dbReference>
<dbReference type="PANTHER" id="PTHR48100:SF1">
    <property type="entry name" value="HISTIDINE PHOSPHATASE FAMILY PROTEIN-RELATED"/>
    <property type="match status" value="1"/>
</dbReference>
<dbReference type="InterPro" id="IPR013078">
    <property type="entry name" value="His_Pase_superF_clade-1"/>
</dbReference>
<accession>W6K246</accession>
<dbReference type="Proteomes" id="UP000035763">
    <property type="component" value="Unassembled WGS sequence"/>
</dbReference>
<name>W6K246_9MICO</name>
<dbReference type="InterPro" id="IPR050275">
    <property type="entry name" value="PGM_Phosphatase"/>
</dbReference>
<dbReference type="Pfam" id="PF00300">
    <property type="entry name" value="His_Phos_1"/>
    <property type="match status" value="1"/>
</dbReference>
<sequence>MSLHCPATLIVARHAEAEYSHGDLLSDEGGRLTARGREQAAQLATRLGEKRIALVYTSPLARAVETGRIAATGLGVGHREMAGLQEFSVGDLVGEPVDDERLTTTYAAWLAGELSHRIPGAESGEEVVTRFREALSAIADLHRGEHVLVISHGGVMSLGLPNVATGGPAGSPPPLANCASVDLSAGDDGWILGPWAPAEAT</sequence>
<dbReference type="AlphaFoldDB" id="W6K246"/>
<evidence type="ECO:0000313" key="2">
    <source>
        <dbReference type="Proteomes" id="UP000035763"/>
    </source>
</evidence>